<proteinExistence type="predicted"/>
<feature type="region of interest" description="Disordered" evidence="1">
    <location>
        <begin position="27"/>
        <end position="60"/>
    </location>
</feature>
<reference evidence="4 5" key="1">
    <citation type="submission" date="2017-09" db="EMBL/GenBank/DDBJ databases">
        <title>Depth-based differentiation of microbial function through sediment-hosted aquifers and enrichment of novel symbionts in the deep terrestrial subsurface.</title>
        <authorList>
            <person name="Probst A.J."/>
            <person name="Ladd B."/>
            <person name="Jarett J.K."/>
            <person name="Geller-Mcgrath D.E."/>
            <person name="Sieber C.M."/>
            <person name="Emerson J.B."/>
            <person name="Anantharaman K."/>
            <person name="Thomas B.C."/>
            <person name="Malmstrom R."/>
            <person name="Stieglmeier M."/>
            <person name="Klingl A."/>
            <person name="Woyke T."/>
            <person name="Ryan C.M."/>
            <person name="Banfield J.F."/>
        </authorList>
    </citation>
    <scope>NUCLEOTIDE SEQUENCE [LARGE SCALE GENOMIC DNA]</scope>
    <source>
        <strain evidence="4">CG11_big_fil_rev_8_21_14_0_20_42_13</strain>
    </source>
</reference>
<dbReference type="InterPro" id="IPR001763">
    <property type="entry name" value="Rhodanese-like_dom"/>
</dbReference>
<feature type="domain" description="Rhodanese" evidence="3">
    <location>
        <begin position="94"/>
        <end position="185"/>
    </location>
</feature>
<feature type="signal peptide" evidence="2">
    <location>
        <begin position="1"/>
        <end position="20"/>
    </location>
</feature>
<dbReference type="PANTHER" id="PTHR43031">
    <property type="entry name" value="FAD-DEPENDENT OXIDOREDUCTASE"/>
    <property type="match status" value="1"/>
</dbReference>
<dbReference type="CDD" id="cd00158">
    <property type="entry name" value="RHOD"/>
    <property type="match status" value="1"/>
</dbReference>
<evidence type="ECO:0000256" key="2">
    <source>
        <dbReference type="SAM" id="SignalP"/>
    </source>
</evidence>
<comment type="caution">
    <text evidence="4">The sequence shown here is derived from an EMBL/GenBank/DDBJ whole genome shotgun (WGS) entry which is preliminary data.</text>
</comment>
<name>A0A2H0LXQ6_9BACT</name>
<dbReference type="Gene3D" id="3.40.250.10">
    <property type="entry name" value="Rhodanese-like domain"/>
    <property type="match status" value="1"/>
</dbReference>
<gene>
    <name evidence="4" type="ORF">COV72_04155</name>
</gene>
<dbReference type="PANTHER" id="PTHR43031:SF7">
    <property type="entry name" value="NITRIC OXIDE REDUCTASE FLRD-NAD(+) REDUCTASE"/>
    <property type="match status" value="1"/>
</dbReference>
<evidence type="ECO:0000313" key="4">
    <source>
        <dbReference type="EMBL" id="PIQ89200.1"/>
    </source>
</evidence>
<dbReference type="Pfam" id="PF00581">
    <property type="entry name" value="Rhodanese"/>
    <property type="match status" value="1"/>
</dbReference>
<organism evidence="4 5">
    <name type="scientific">Candidatus Ghiorseimicrobium undicola</name>
    <dbReference type="NCBI Taxonomy" id="1974746"/>
    <lineage>
        <taxon>Bacteria</taxon>
        <taxon>Pseudomonadati</taxon>
        <taxon>Candidatus Omnitrophota</taxon>
        <taxon>Candidatus Ghiorseimicrobium</taxon>
    </lineage>
</organism>
<dbReference type="InterPro" id="IPR036873">
    <property type="entry name" value="Rhodanese-like_dom_sf"/>
</dbReference>
<evidence type="ECO:0000259" key="3">
    <source>
        <dbReference type="PROSITE" id="PS50206"/>
    </source>
</evidence>
<protein>
    <recommendedName>
        <fullName evidence="3">Rhodanese domain-containing protein</fullName>
    </recommendedName>
</protein>
<evidence type="ECO:0000256" key="1">
    <source>
        <dbReference type="SAM" id="MobiDB-lite"/>
    </source>
</evidence>
<sequence>MKKLTAIGLILCVIFIPACSVNKSEKNKPAQKETAEVSESDSAKKSSAASEKLKNHAHSDRNEQASCPICNIKLFMEKGYKEISTEELEKLQKSVEAFILINVLDFYYYRAEHILNSICIPKEEAERLIPALFNKDAKIILYCRGYHCEFSTEVAQKLAAMGFSKIYDYRGGMDDWKAKGKPVSGLLPRPVPLKKTTP</sequence>
<keyword evidence="2" id="KW-0732">Signal</keyword>
<dbReference type="SMART" id="SM00450">
    <property type="entry name" value="RHOD"/>
    <property type="match status" value="1"/>
</dbReference>
<dbReference type="PROSITE" id="PS50206">
    <property type="entry name" value="RHODANESE_3"/>
    <property type="match status" value="1"/>
</dbReference>
<dbReference type="InterPro" id="IPR050229">
    <property type="entry name" value="GlpE_sulfurtransferase"/>
</dbReference>
<accession>A0A2H0LXQ6</accession>
<evidence type="ECO:0000313" key="5">
    <source>
        <dbReference type="Proteomes" id="UP000229641"/>
    </source>
</evidence>
<feature type="chain" id="PRO_5013661761" description="Rhodanese domain-containing protein" evidence="2">
    <location>
        <begin position="21"/>
        <end position="198"/>
    </location>
</feature>
<dbReference type="Proteomes" id="UP000229641">
    <property type="component" value="Unassembled WGS sequence"/>
</dbReference>
<feature type="compositionally biased region" description="Basic and acidic residues" evidence="1">
    <location>
        <begin position="51"/>
        <end position="60"/>
    </location>
</feature>
<dbReference type="SUPFAM" id="SSF52821">
    <property type="entry name" value="Rhodanese/Cell cycle control phosphatase"/>
    <property type="match status" value="1"/>
</dbReference>
<dbReference type="AlphaFoldDB" id="A0A2H0LXQ6"/>
<dbReference type="EMBL" id="PCWA01000064">
    <property type="protein sequence ID" value="PIQ89200.1"/>
    <property type="molecule type" value="Genomic_DNA"/>
</dbReference>